<accession>A0A6A6XAJ8</accession>
<dbReference type="PANTHER" id="PTHR33112">
    <property type="entry name" value="DOMAIN PROTEIN, PUTATIVE-RELATED"/>
    <property type="match status" value="1"/>
</dbReference>
<evidence type="ECO:0000259" key="1">
    <source>
        <dbReference type="Pfam" id="PF06985"/>
    </source>
</evidence>
<protein>
    <submittedName>
        <fullName evidence="2">HET-domain-containing protein</fullName>
    </submittedName>
</protein>
<dbReference type="Pfam" id="PF06985">
    <property type="entry name" value="HET"/>
    <property type="match status" value="1"/>
</dbReference>
<evidence type="ECO:0000313" key="2">
    <source>
        <dbReference type="EMBL" id="KAF2792955.1"/>
    </source>
</evidence>
<dbReference type="AlphaFoldDB" id="A0A6A6XAJ8"/>
<organism evidence="2 3">
    <name type="scientific">Melanomma pulvis-pyrius CBS 109.77</name>
    <dbReference type="NCBI Taxonomy" id="1314802"/>
    <lineage>
        <taxon>Eukaryota</taxon>
        <taxon>Fungi</taxon>
        <taxon>Dikarya</taxon>
        <taxon>Ascomycota</taxon>
        <taxon>Pezizomycotina</taxon>
        <taxon>Dothideomycetes</taxon>
        <taxon>Pleosporomycetidae</taxon>
        <taxon>Pleosporales</taxon>
        <taxon>Melanommataceae</taxon>
        <taxon>Melanomma</taxon>
    </lineage>
</organism>
<feature type="domain" description="Heterokaryon incompatibility" evidence="1">
    <location>
        <begin position="117"/>
        <end position="209"/>
    </location>
</feature>
<dbReference type="OrthoDB" id="5125733at2759"/>
<name>A0A6A6XAJ8_9PLEO</name>
<evidence type="ECO:0000313" key="3">
    <source>
        <dbReference type="Proteomes" id="UP000799757"/>
    </source>
</evidence>
<sequence>MTTYSLELGILDLDGFSWELLLGEEEDECPDNTYSILAFPDDPAASIIDNHPINTDPSSFTALNEAKNWVKICTHQHENCLPPSTDFMPTRLIQILRRGAEVSCRLVETGLGELSSYAALSYCWGGDQAFKTTLETLAKYKVEIRPEALPQGLQDAIFVAAQLDLEYIWIDALCIIQDSIEDKSVEIGQMAKVYGNATVTIAATRSSAVWNGFLGERKPLGMELPDMATDPLDTRAWTFQERVLSDRVLDFGSFRTQWSCRTNLGTAYGSFDLDSKVISDLISAKYDGKSMLQFWMRITEGFTDRALSFSSDKLPAIAGMADRFGSIMGSKYLAGLWRPGMPASLMWSSAKPETRPPRDQVLAPSWSWAAIVGPVRFDRQYTDGDKSVQYEVQILDCQVKLSDERSPYGAVSSGELTIRTHVQRARWVREGRHSNVDVLLASDEGIPLHPEAIDLGFKGGESSGISVIPDALETEFLDDPKSGIDVCLALCGRIAASEGSGLYSALFGLVLRPEFGNRYSRVGLFKKTLAPADFVNYADWFHKHGQEIFLVI</sequence>
<reference evidence="2" key="1">
    <citation type="journal article" date="2020" name="Stud. Mycol.">
        <title>101 Dothideomycetes genomes: a test case for predicting lifestyles and emergence of pathogens.</title>
        <authorList>
            <person name="Haridas S."/>
            <person name="Albert R."/>
            <person name="Binder M."/>
            <person name="Bloem J."/>
            <person name="Labutti K."/>
            <person name="Salamov A."/>
            <person name="Andreopoulos B."/>
            <person name="Baker S."/>
            <person name="Barry K."/>
            <person name="Bills G."/>
            <person name="Bluhm B."/>
            <person name="Cannon C."/>
            <person name="Castanera R."/>
            <person name="Culley D."/>
            <person name="Daum C."/>
            <person name="Ezra D."/>
            <person name="Gonzalez J."/>
            <person name="Henrissat B."/>
            <person name="Kuo A."/>
            <person name="Liang C."/>
            <person name="Lipzen A."/>
            <person name="Lutzoni F."/>
            <person name="Magnuson J."/>
            <person name="Mondo S."/>
            <person name="Nolan M."/>
            <person name="Ohm R."/>
            <person name="Pangilinan J."/>
            <person name="Park H.-J."/>
            <person name="Ramirez L."/>
            <person name="Alfaro M."/>
            <person name="Sun H."/>
            <person name="Tritt A."/>
            <person name="Yoshinaga Y."/>
            <person name="Zwiers L.-H."/>
            <person name="Turgeon B."/>
            <person name="Goodwin S."/>
            <person name="Spatafora J."/>
            <person name="Crous P."/>
            <person name="Grigoriev I."/>
        </authorList>
    </citation>
    <scope>NUCLEOTIDE SEQUENCE</scope>
    <source>
        <strain evidence="2">CBS 109.77</strain>
    </source>
</reference>
<proteinExistence type="predicted"/>
<dbReference type="InterPro" id="IPR010730">
    <property type="entry name" value="HET"/>
</dbReference>
<dbReference type="Proteomes" id="UP000799757">
    <property type="component" value="Unassembled WGS sequence"/>
</dbReference>
<keyword evidence="3" id="KW-1185">Reference proteome</keyword>
<gene>
    <name evidence="2" type="ORF">K505DRAFT_245499</name>
</gene>
<dbReference type="EMBL" id="MU001948">
    <property type="protein sequence ID" value="KAF2792955.1"/>
    <property type="molecule type" value="Genomic_DNA"/>
</dbReference>
<dbReference type="PANTHER" id="PTHR33112:SF16">
    <property type="entry name" value="HETEROKARYON INCOMPATIBILITY DOMAIN-CONTAINING PROTEIN"/>
    <property type="match status" value="1"/>
</dbReference>